<feature type="domain" description="F-box protein At3g26010-like beta-propeller" evidence="2">
    <location>
        <begin position="78"/>
        <end position="179"/>
    </location>
</feature>
<dbReference type="Gramene" id="TraesCS1A03G0999300.1">
    <property type="protein sequence ID" value="TraesCS1A03G0999300.1.CDS"/>
    <property type="gene ID" value="TraesCS1A03G0999300"/>
</dbReference>
<dbReference type="InterPro" id="IPR056592">
    <property type="entry name" value="Beta-prop_At3g26010-like"/>
</dbReference>
<reference evidence="3" key="2">
    <citation type="submission" date="2018-10" db="UniProtKB">
        <authorList>
            <consortium name="EnsemblPlants"/>
        </authorList>
    </citation>
    <scope>IDENTIFICATION</scope>
</reference>
<dbReference type="Gramene" id="TraesCS1A02G408400.1">
    <property type="protein sequence ID" value="TraesCS1A02G408400.1"/>
    <property type="gene ID" value="TraesCS1A02G408400"/>
</dbReference>
<name>A0A3B5Y7U2_WHEAT</name>
<dbReference type="Gramene" id="TraesWEE_scaffold_036085_01G000500.1">
    <property type="protein sequence ID" value="TraesWEE_scaffold_036085_01G000500.1"/>
    <property type="gene ID" value="TraesWEE_scaffold_036085_01G000500"/>
</dbReference>
<keyword evidence="4" id="KW-1185">Reference proteome</keyword>
<sequence>MAARCRATQWRPSAATRTPRPILRRRSPTILRKGIGNPNKPFLSFIGEEAEAGAGAEPPRGRPRRDPFPSALQLPLPPITKEWIVLPPVVFPSHDKVWSYPLKVTPFVHLGFDAAVPSHFVVFASPGNVDYDSEEVGIYSSETGQWTYMQSKWVSVDYVDHARSARVFLNGTMHLITLCKSIFTVDVEGKVWSEIQMPNDISSDINDMSSD</sequence>
<dbReference type="AlphaFoldDB" id="A0A3B5Y7U2"/>
<dbReference type="Pfam" id="PF24750">
    <property type="entry name" value="b-prop_At3g26010-like"/>
    <property type="match status" value="1"/>
</dbReference>
<dbReference type="PANTHER" id="PTHR35546:SF48">
    <property type="entry name" value="F-BOX DOMAIN-CONTAINING PROTEIN"/>
    <property type="match status" value="1"/>
</dbReference>
<reference evidence="3" key="1">
    <citation type="submission" date="2018-08" db="EMBL/GenBank/DDBJ databases">
        <authorList>
            <person name="Rossello M."/>
        </authorList>
    </citation>
    <scope>NUCLEOTIDE SEQUENCE [LARGE SCALE GENOMIC DNA]</scope>
    <source>
        <strain evidence="3">cv. Chinese Spring</strain>
    </source>
</reference>
<dbReference type="PANTHER" id="PTHR35546">
    <property type="entry name" value="F-BOX PROTEIN INTERACTION DOMAIN PROTEIN-RELATED"/>
    <property type="match status" value="1"/>
</dbReference>
<proteinExistence type="predicted"/>
<feature type="region of interest" description="Disordered" evidence="1">
    <location>
        <begin position="1"/>
        <end position="26"/>
    </location>
</feature>
<evidence type="ECO:0000313" key="3">
    <source>
        <dbReference type="EnsemblPlants" id="TraesCS1A02G408400.1"/>
    </source>
</evidence>
<evidence type="ECO:0000259" key="2">
    <source>
        <dbReference type="Pfam" id="PF24750"/>
    </source>
</evidence>
<dbReference type="Proteomes" id="UP000019116">
    <property type="component" value="Chromosome 1A"/>
</dbReference>
<protein>
    <recommendedName>
        <fullName evidence="2">F-box protein At3g26010-like beta-propeller domain-containing protein</fullName>
    </recommendedName>
</protein>
<evidence type="ECO:0000313" key="4">
    <source>
        <dbReference type="Proteomes" id="UP000019116"/>
    </source>
</evidence>
<dbReference type="OrthoDB" id="1916346at2759"/>
<accession>A0A3B5Y7U2</accession>
<dbReference type="EnsemblPlants" id="TraesCS1A02G408400.1">
    <property type="protein sequence ID" value="TraesCS1A02G408400.1"/>
    <property type="gene ID" value="TraesCS1A02G408400"/>
</dbReference>
<dbReference type="InterPro" id="IPR055290">
    <property type="entry name" value="At3g26010-like"/>
</dbReference>
<organism evidence="3">
    <name type="scientific">Triticum aestivum</name>
    <name type="common">Wheat</name>
    <dbReference type="NCBI Taxonomy" id="4565"/>
    <lineage>
        <taxon>Eukaryota</taxon>
        <taxon>Viridiplantae</taxon>
        <taxon>Streptophyta</taxon>
        <taxon>Embryophyta</taxon>
        <taxon>Tracheophyta</taxon>
        <taxon>Spermatophyta</taxon>
        <taxon>Magnoliopsida</taxon>
        <taxon>Liliopsida</taxon>
        <taxon>Poales</taxon>
        <taxon>Poaceae</taxon>
        <taxon>BOP clade</taxon>
        <taxon>Pooideae</taxon>
        <taxon>Triticodae</taxon>
        <taxon>Triticeae</taxon>
        <taxon>Triticinae</taxon>
        <taxon>Triticum</taxon>
    </lineage>
</organism>
<evidence type="ECO:0000256" key="1">
    <source>
        <dbReference type="SAM" id="MobiDB-lite"/>
    </source>
</evidence>